<comment type="caution">
    <text evidence="1">The sequence shown here is derived from an EMBL/GenBank/DDBJ whole genome shotgun (WGS) entry which is preliminary data.</text>
</comment>
<dbReference type="InterPro" id="IPR011008">
    <property type="entry name" value="Dimeric_a/b-barrel"/>
</dbReference>
<sequence length="191" mass="21102">MIAMDVTVDLVTGPPPPEATAAMQAIEGIRIVPVMLNTQSGPEGHLGPESAGAILVLQGTFAAEERFHEFWTHVIGLMELLATAPGFIRRYNFADGPHYTLMAWWRTVEDAHAFFARPEHQAAMRRTFERRWNYTHFAGLWTMAEQRQRLFFCQSCDGITPSTESACTGCGSPLQDPYGAPDVHAAAGVPR</sequence>
<dbReference type="Gene3D" id="3.30.70.100">
    <property type="match status" value="1"/>
</dbReference>
<name>A0A3N0GY91_9ACTN</name>
<reference evidence="1 2" key="1">
    <citation type="submission" date="2018-11" db="EMBL/GenBank/DDBJ databases">
        <authorList>
            <person name="Li F."/>
        </authorList>
    </citation>
    <scope>NUCLEOTIDE SEQUENCE [LARGE SCALE GENOMIC DNA]</scope>
    <source>
        <strain evidence="1 2">Gsoil 818</strain>
    </source>
</reference>
<proteinExistence type="predicted"/>
<dbReference type="AlphaFoldDB" id="A0A3N0GY91"/>
<evidence type="ECO:0000313" key="2">
    <source>
        <dbReference type="Proteomes" id="UP000279994"/>
    </source>
</evidence>
<accession>A0A3N0GY91</accession>
<evidence type="ECO:0000313" key="1">
    <source>
        <dbReference type="EMBL" id="RNM17062.1"/>
    </source>
</evidence>
<evidence type="ECO:0008006" key="3">
    <source>
        <dbReference type="Google" id="ProtNLM"/>
    </source>
</evidence>
<gene>
    <name evidence="1" type="ORF">EFL26_02950</name>
</gene>
<protein>
    <recommendedName>
        <fullName evidence="3">Antibiotic biosynthesis monooxygenase</fullName>
    </recommendedName>
</protein>
<dbReference type="EMBL" id="RJSF01000005">
    <property type="protein sequence ID" value="RNM17062.1"/>
    <property type="molecule type" value="Genomic_DNA"/>
</dbReference>
<dbReference type="Proteomes" id="UP000279994">
    <property type="component" value="Unassembled WGS sequence"/>
</dbReference>
<organism evidence="1 2">
    <name type="scientific">Nocardioides pocheonensis</name>
    <dbReference type="NCBI Taxonomy" id="661485"/>
    <lineage>
        <taxon>Bacteria</taxon>
        <taxon>Bacillati</taxon>
        <taxon>Actinomycetota</taxon>
        <taxon>Actinomycetes</taxon>
        <taxon>Propionibacteriales</taxon>
        <taxon>Nocardioidaceae</taxon>
        <taxon>Nocardioides</taxon>
    </lineage>
</organism>
<keyword evidence="2" id="KW-1185">Reference proteome</keyword>
<dbReference type="SUPFAM" id="SSF54909">
    <property type="entry name" value="Dimeric alpha+beta barrel"/>
    <property type="match status" value="1"/>
</dbReference>